<dbReference type="PROSITE" id="PS51918">
    <property type="entry name" value="RADICAL_SAM"/>
    <property type="match status" value="1"/>
</dbReference>
<gene>
    <name evidence="7" type="ORF">DFR85_05450</name>
</gene>
<dbReference type="SFLD" id="SFLDS00029">
    <property type="entry name" value="Radical_SAM"/>
    <property type="match status" value="1"/>
</dbReference>
<dbReference type="InterPro" id="IPR002684">
    <property type="entry name" value="Biotin_synth/BioAB"/>
</dbReference>
<dbReference type="OrthoDB" id="15118at2157"/>
<dbReference type="KEGG" id="abri:DFR85_05450"/>
<keyword evidence="4" id="KW-0408">Iron</keyword>
<dbReference type="InterPro" id="IPR058240">
    <property type="entry name" value="rSAM_sf"/>
</dbReference>
<name>A0A2U9IDP5_9CREN</name>
<dbReference type="CDD" id="cd01335">
    <property type="entry name" value="Radical_SAM"/>
    <property type="match status" value="1"/>
</dbReference>
<organism evidence="7 8">
    <name type="scientific">Acidianus brierleyi</name>
    <dbReference type="NCBI Taxonomy" id="41673"/>
    <lineage>
        <taxon>Archaea</taxon>
        <taxon>Thermoproteota</taxon>
        <taxon>Thermoprotei</taxon>
        <taxon>Sulfolobales</taxon>
        <taxon>Sulfolobaceae</taxon>
        <taxon>Acidianus</taxon>
    </lineage>
</organism>
<dbReference type="PANTHER" id="PTHR22976:SF2">
    <property type="entry name" value="BIOTIN SYNTHASE, MITOCHONDRIAL"/>
    <property type="match status" value="1"/>
</dbReference>
<accession>A0A2U9IDP5</accession>
<evidence type="ECO:0000259" key="6">
    <source>
        <dbReference type="PROSITE" id="PS51918"/>
    </source>
</evidence>
<proteinExistence type="predicted"/>
<sequence>MQILLSAGTYFFIKKGLKYSNTAYALQTGGCEGKCAFCTQSSLSKSDKSYLSRVRWYSVNIEEIADKLSYFKRFCLQTVIKKNFENEVIEIIKYVKIPKSVTITPVSKEVLENMKKLGVDYLGIGLDTVESLWDKIGKPYTFQKYVEFIKNAVEVFGKRKVYVHLVFGLGEKKEEFVSLMEKIYSLGAEVALFAFTPVKGTPMENFPRPPLEEYREIQKIRFKLSTNGNPNEKAYITSGCPNCDRPFYNEDPREKMYNIPLFNVEGK</sequence>
<keyword evidence="5" id="KW-0411">Iron-sulfur</keyword>
<keyword evidence="1" id="KW-0004">4Fe-4S</keyword>
<evidence type="ECO:0000256" key="3">
    <source>
        <dbReference type="ARBA" id="ARBA00022723"/>
    </source>
</evidence>
<dbReference type="EMBL" id="CP029289">
    <property type="protein sequence ID" value="AWR94119.1"/>
    <property type="molecule type" value="Genomic_DNA"/>
</dbReference>
<dbReference type="GeneID" id="36831580"/>
<dbReference type="AlphaFoldDB" id="A0A2U9IDP5"/>
<dbReference type="SMART" id="SM00729">
    <property type="entry name" value="Elp3"/>
    <property type="match status" value="1"/>
</dbReference>
<evidence type="ECO:0000256" key="1">
    <source>
        <dbReference type="ARBA" id="ARBA00022485"/>
    </source>
</evidence>
<dbReference type="PANTHER" id="PTHR22976">
    <property type="entry name" value="BIOTIN SYNTHASE"/>
    <property type="match status" value="1"/>
</dbReference>
<dbReference type="GO" id="GO:0009102">
    <property type="term" value="P:biotin biosynthetic process"/>
    <property type="evidence" value="ECO:0007669"/>
    <property type="project" value="InterPro"/>
</dbReference>
<evidence type="ECO:0000256" key="2">
    <source>
        <dbReference type="ARBA" id="ARBA00022691"/>
    </source>
</evidence>
<feature type="domain" description="Radical SAM core" evidence="6">
    <location>
        <begin position="17"/>
        <end position="227"/>
    </location>
</feature>
<evidence type="ECO:0000313" key="8">
    <source>
        <dbReference type="Proteomes" id="UP000248044"/>
    </source>
</evidence>
<keyword evidence="2" id="KW-0949">S-adenosyl-L-methionine</keyword>
<dbReference type="SFLD" id="SFLDG01082">
    <property type="entry name" value="B12-binding_domain_containing"/>
    <property type="match status" value="1"/>
</dbReference>
<dbReference type="RefSeq" id="WP_110270000.1">
    <property type="nucleotide sequence ID" value="NZ_CP029289.2"/>
</dbReference>
<dbReference type="GO" id="GO:0046872">
    <property type="term" value="F:metal ion binding"/>
    <property type="evidence" value="ECO:0007669"/>
    <property type="project" value="UniProtKB-KW"/>
</dbReference>
<keyword evidence="3" id="KW-0479">Metal-binding</keyword>
<dbReference type="GO" id="GO:0051537">
    <property type="term" value="F:2 iron, 2 sulfur cluster binding"/>
    <property type="evidence" value="ECO:0007669"/>
    <property type="project" value="TreeGrafter"/>
</dbReference>
<dbReference type="GO" id="GO:0051539">
    <property type="term" value="F:4 iron, 4 sulfur cluster binding"/>
    <property type="evidence" value="ECO:0007669"/>
    <property type="project" value="UniProtKB-KW"/>
</dbReference>
<keyword evidence="8" id="KW-1185">Reference proteome</keyword>
<dbReference type="SFLD" id="SFLDG01098">
    <property type="entry name" value="Uncharacterised_Radical_SAM_Su"/>
    <property type="match status" value="1"/>
</dbReference>
<dbReference type="InterPro" id="IPR013785">
    <property type="entry name" value="Aldolase_TIM"/>
</dbReference>
<dbReference type="InterPro" id="IPR006638">
    <property type="entry name" value="Elp3/MiaA/NifB-like_rSAM"/>
</dbReference>
<dbReference type="SUPFAM" id="SSF102114">
    <property type="entry name" value="Radical SAM enzymes"/>
    <property type="match status" value="1"/>
</dbReference>
<dbReference type="Proteomes" id="UP000248044">
    <property type="component" value="Chromosome"/>
</dbReference>
<reference evidence="7 8" key="1">
    <citation type="submission" date="2018-05" db="EMBL/GenBank/DDBJ databases">
        <title>Complete Genome Sequences of Extremely Thermoacidophilic, Metal-Mobilizing Type-Strain Members of the Archaeal Family Sulfolobaceae: Acidianus brierleyi DSM-1651T, Acidianus sulfidivorans DSM-18786T, Metallosphaera hakonensis DSM-7519T, and Metallosphaera prunae DSM-10039T.</title>
        <authorList>
            <person name="Counts J.A."/>
            <person name="Kelly R.M."/>
        </authorList>
    </citation>
    <scope>NUCLEOTIDE SEQUENCE [LARGE SCALE GENOMIC DNA]</scope>
    <source>
        <strain evidence="7 8">DSM 1651</strain>
    </source>
</reference>
<evidence type="ECO:0000256" key="4">
    <source>
        <dbReference type="ARBA" id="ARBA00023004"/>
    </source>
</evidence>
<dbReference type="Pfam" id="PF04055">
    <property type="entry name" value="Radical_SAM"/>
    <property type="match status" value="1"/>
</dbReference>
<evidence type="ECO:0000256" key="5">
    <source>
        <dbReference type="ARBA" id="ARBA00023014"/>
    </source>
</evidence>
<dbReference type="Gene3D" id="3.20.20.70">
    <property type="entry name" value="Aldolase class I"/>
    <property type="match status" value="1"/>
</dbReference>
<protein>
    <submittedName>
        <fullName evidence="7">Radical SAM protein</fullName>
    </submittedName>
</protein>
<dbReference type="GO" id="GO:0004076">
    <property type="term" value="F:biotin synthase activity"/>
    <property type="evidence" value="ECO:0007669"/>
    <property type="project" value="InterPro"/>
</dbReference>
<evidence type="ECO:0000313" key="7">
    <source>
        <dbReference type="EMBL" id="AWR94119.1"/>
    </source>
</evidence>
<dbReference type="InterPro" id="IPR007197">
    <property type="entry name" value="rSAM"/>
</dbReference>